<keyword evidence="2" id="KW-1185">Reference proteome</keyword>
<dbReference type="RefSeq" id="WP_344502974.1">
    <property type="nucleotide sequence ID" value="NZ_BAAAQD010000006.1"/>
</dbReference>
<dbReference type="Proteomes" id="UP001501470">
    <property type="component" value="Unassembled WGS sequence"/>
</dbReference>
<proteinExistence type="predicted"/>
<evidence type="ECO:0008006" key="3">
    <source>
        <dbReference type="Google" id="ProtNLM"/>
    </source>
</evidence>
<evidence type="ECO:0000313" key="1">
    <source>
        <dbReference type="EMBL" id="GAA1517028.1"/>
    </source>
</evidence>
<organism evidence="1 2">
    <name type="scientific">Dactylosporangium maewongense</name>
    <dbReference type="NCBI Taxonomy" id="634393"/>
    <lineage>
        <taxon>Bacteria</taxon>
        <taxon>Bacillati</taxon>
        <taxon>Actinomycetota</taxon>
        <taxon>Actinomycetes</taxon>
        <taxon>Micromonosporales</taxon>
        <taxon>Micromonosporaceae</taxon>
        <taxon>Dactylosporangium</taxon>
    </lineage>
</organism>
<name>A0ABN2ADV8_9ACTN</name>
<comment type="caution">
    <text evidence="1">The sequence shown here is derived from an EMBL/GenBank/DDBJ whole genome shotgun (WGS) entry which is preliminary data.</text>
</comment>
<accession>A0ABN2ADV8</accession>
<evidence type="ECO:0000313" key="2">
    <source>
        <dbReference type="Proteomes" id="UP001501470"/>
    </source>
</evidence>
<reference evidence="2" key="1">
    <citation type="journal article" date="2019" name="Int. J. Syst. Evol. Microbiol.">
        <title>The Global Catalogue of Microorganisms (GCM) 10K type strain sequencing project: providing services to taxonomists for standard genome sequencing and annotation.</title>
        <authorList>
            <consortium name="The Broad Institute Genomics Platform"/>
            <consortium name="The Broad Institute Genome Sequencing Center for Infectious Disease"/>
            <person name="Wu L."/>
            <person name="Ma J."/>
        </authorList>
    </citation>
    <scope>NUCLEOTIDE SEQUENCE [LARGE SCALE GENOMIC DNA]</scope>
    <source>
        <strain evidence="2">JCM 15933</strain>
    </source>
</reference>
<dbReference type="EMBL" id="BAAAQD010000006">
    <property type="protein sequence ID" value="GAA1517028.1"/>
    <property type="molecule type" value="Genomic_DNA"/>
</dbReference>
<sequence length="155" mass="16551">MADFQHFSDDGLLADLRRVAGLVDPVPADLLFSLSVAGLDIEVCRLVPALDGAMAGVRGDEETTRATFESASLTIMVEWTAGAAGTVRLDGWLAPPSPCRIELRTVDGPQTMDTDEGGRFAAQRVTRGEVQIRVHPTNDQEADGARTVVTPSFVV</sequence>
<protein>
    <recommendedName>
        <fullName evidence="3">Carboxypeptidase regulatory-like domain-containing protein</fullName>
    </recommendedName>
</protein>
<gene>
    <name evidence="1" type="ORF">GCM10009827_034850</name>
</gene>